<evidence type="ECO:0000313" key="2">
    <source>
        <dbReference type="EMBL" id="KRN50209.1"/>
    </source>
</evidence>
<dbReference type="EMBL" id="JQBL01000012">
    <property type="protein sequence ID" value="KRN50209.1"/>
    <property type="molecule type" value="Genomic_DNA"/>
</dbReference>
<dbReference type="InterPro" id="IPR001173">
    <property type="entry name" value="Glyco_trans_2-like"/>
</dbReference>
<dbReference type="Proteomes" id="UP000051841">
    <property type="component" value="Unassembled WGS sequence"/>
</dbReference>
<keyword evidence="3" id="KW-1185">Reference proteome</keyword>
<evidence type="ECO:0000313" key="3">
    <source>
        <dbReference type="Proteomes" id="UP000051841"/>
    </source>
</evidence>
<comment type="caution">
    <text evidence="2">The sequence shown here is derived from an EMBL/GenBank/DDBJ whole genome shotgun (WGS) entry which is preliminary data.</text>
</comment>
<reference evidence="2 3" key="1">
    <citation type="journal article" date="2015" name="Genome Announc.">
        <title>Expanding the biotechnology potential of lactobacilli through comparative genomics of 213 strains and associated genera.</title>
        <authorList>
            <person name="Sun Z."/>
            <person name="Harris H.M."/>
            <person name="McCann A."/>
            <person name="Guo C."/>
            <person name="Argimon S."/>
            <person name="Zhang W."/>
            <person name="Yang X."/>
            <person name="Jeffery I.B."/>
            <person name="Cooney J.C."/>
            <person name="Kagawa T.F."/>
            <person name="Liu W."/>
            <person name="Song Y."/>
            <person name="Salvetti E."/>
            <person name="Wrobel A."/>
            <person name="Rasinkangas P."/>
            <person name="Parkhill J."/>
            <person name="Rea M.C."/>
            <person name="O'Sullivan O."/>
            <person name="Ritari J."/>
            <person name="Douillard F.P."/>
            <person name="Paul Ross R."/>
            <person name="Yang R."/>
            <person name="Briner A.E."/>
            <person name="Felis G.E."/>
            <person name="de Vos W.M."/>
            <person name="Barrangou R."/>
            <person name="Klaenhammer T.R."/>
            <person name="Caufield P.W."/>
            <person name="Cui Y."/>
            <person name="Zhang H."/>
            <person name="O'Toole P.W."/>
        </authorList>
    </citation>
    <scope>NUCLEOTIDE SEQUENCE [LARGE SCALE GENOMIC DNA]</scope>
    <source>
        <strain evidence="2 3">DSM 20405</strain>
    </source>
</reference>
<dbReference type="SUPFAM" id="SSF53448">
    <property type="entry name" value="Nucleotide-diphospho-sugar transferases"/>
    <property type="match status" value="1"/>
</dbReference>
<protein>
    <recommendedName>
        <fullName evidence="1">Glycosyltransferase 2-like domain-containing protein</fullName>
    </recommendedName>
</protein>
<dbReference type="Gene3D" id="3.90.550.10">
    <property type="entry name" value="Spore Coat Polysaccharide Biosynthesis Protein SpsA, Chain A"/>
    <property type="match status" value="1"/>
</dbReference>
<dbReference type="PANTHER" id="PTHR22916:SF3">
    <property type="entry name" value="UDP-GLCNAC:BETAGAL BETA-1,3-N-ACETYLGLUCOSAMINYLTRANSFERASE-LIKE PROTEIN 1"/>
    <property type="match status" value="1"/>
</dbReference>
<feature type="domain" description="Glycosyltransferase 2-like" evidence="1">
    <location>
        <begin position="6"/>
        <end position="112"/>
    </location>
</feature>
<gene>
    <name evidence="2" type="ORF">IV49_GL000338</name>
</gene>
<organism evidence="2 3">
    <name type="scientific">Kandleria vitulina DSM 20405</name>
    <dbReference type="NCBI Taxonomy" id="1410657"/>
    <lineage>
        <taxon>Bacteria</taxon>
        <taxon>Bacillati</taxon>
        <taxon>Bacillota</taxon>
        <taxon>Erysipelotrichia</taxon>
        <taxon>Erysipelotrichales</taxon>
        <taxon>Coprobacillaceae</taxon>
        <taxon>Kandleria</taxon>
    </lineage>
</organism>
<dbReference type="PANTHER" id="PTHR22916">
    <property type="entry name" value="GLYCOSYLTRANSFERASE"/>
    <property type="match status" value="1"/>
</dbReference>
<evidence type="ECO:0000259" key="1">
    <source>
        <dbReference type="Pfam" id="PF00535"/>
    </source>
</evidence>
<dbReference type="PATRIC" id="fig|1410657.5.peg.359"/>
<name>A0A0R2HB81_9FIRM</name>
<proteinExistence type="predicted"/>
<dbReference type="InterPro" id="IPR029044">
    <property type="entry name" value="Nucleotide-diphossugar_trans"/>
</dbReference>
<dbReference type="RefSeq" id="WP_031589170.1">
    <property type="nucleotide sequence ID" value="NZ_JNKN01000013.1"/>
</dbReference>
<dbReference type="GO" id="GO:0016758">
    <property type="term" value="F:hexosyltransferase activity"/>
    <property type="evidence" value="ECO:0007669"/>
    <property type="project" value="UniProtKB-ARBA"/>
</dbReference>
<dbReference type="AlphaFoldDB" id="A0A0R2HB81"/>
<dbReference type="Pfam" id="PF00535">
    <property type="entry name" value="Glycos_transf_2"/>
    <property type="match status" value="1"/>
</dbReference>
<accession>A0A0R2HB81</accession>
<sequence length="138" mass="16198">MNTVGILMSTYNGEKYVSQQIDSLLNQKGINIEIYVRDDGSKDKTKSIIQEYMKKYPCIHFIQDNKNLGPAGSFMELIYNTPNHDYYAFCDQDDIWKENKVIEAVRQIEEKGCKKPYFILFESDALCRWTRNKYAIQS</sequence>